<dbReference type="Pfam" id="PF12680">
    <property type="entry name" value="SnoaL_2"/>
    <property type="match status" value="1"/>
</dbReference>
<evidence type="ECO:0000313" key="2">
    <source>
        <dbReference type="EMBL" id="KYH26085.1"/>
    </source>
</evidence>
<dbReference type="InterPro" id="IPR032710">
    <property type="entry name" value="NTF2-like_dom_sf"/>
</dbReference>
<name>A0A151AET2_9EURY</name>
<dbReference type="SUPFAM" id="SSF54427">
    <property type="entry name" value="NTF2-like"/>
    <property type="match status" value="1"/>
</dbReference>
<accession>A0A151AET2</accession>
<dbReference type="RefSeq" id="WP_066380522.1">
    <property type="nucleotide sequence ID" value="NZ_LTAZ01000004.1"/>
</dbReference>
<evidence type="ECO:0000313" key="3">
    <source>
        <dbReference type="Proteomes" id="UP000075321"/>
    </source>
</evidence>
<evidence type="ECO:0000259" key="1">
    <source>
        <dbReference type="Pfam" id="PF12680"/>
    </source>
</evidence>
<dbReference type="Gene3D" id="3.10.450.50">
    <property type="match status" value="1"/>
</dbReference>
<dbReference type="PATRIC" id="fig|1008153.3.peg.1183"/>
<proteinExistence type="predicted"/>
<dbReference type="EMBL" id="LTAZ01000004">
    <property type="protein sequence ID" value="KYH26085.1"/>
    <property type="molecule type" value="Genomic_DNA"/>
</dbReference>
<reference evidence="2 3" key="1">
    <citation type="submission" date="2016-02" db="EMBL/GenBank/DDBJ databases">
        <title>Genome sequence of Halalkalicoccus paucihalophilus DSM 24557.</title>
        <authorList>
            <person name="Poehlein A."/>
            <person name="Daniel R."/>
        </authorList>
    </citation>
    <scope>NUCLEOTIDE SEQUENCE [LARGE SCALE GENOMIC DNA]</scope>
    <source>
        <strain evidence="2 3">DSM 24557</strain>
    </source>
</reference>
<dbReference type="OrthoDB" id="145984at2157"/>
<feature type="domain" description="SnoaL-like" evidence="1">
    <location>
        <begin position="4"/>
        <end position="97"/>
    </location>
</feature>
<dbReference type="AlphaFoldDB" id="A0A151AET2"/>
<dbReference type="Proteomes" id="UP000075321">
    <property type="component" value="Unassembled WGS sequence"/>
</dbReference>
<organism evidence="2 3">
    <name type="scientific">Halalkalicoccus paucihalophilus</name>
    <dbReference type="NCBI Taxonomy" id="1008153"/>
    <lineage>
        <taxon>Archaea</taxon>
        <taxon>Methanobacteriati</taxon>
        <taxon>Methanobacteriota</taxon>
        <taxon>Stenosarchaea group</taxon>
        <taxon>Halobacteria</taxon>
        <taxon>Halobacteriales</taxon>
        <taxon>Halococcaceae</taxon>
        <taxon>Halalkalicoccus</taxon>
    </lineage>
</organism>
<keyword evidence="3" id="KW-1185">Reference proteome</keyword>
<comment type="caution">
    <text evidence="2">The sequence shown here is derived from an EMBL/GenBank/DDBJ whole genome shotgun (WGS) entry which is preliminary data.</text>
</comment>
<dbReference type="InterPro" id="IPR037401">
    <property type="entry name" value="SnoaL-like"/>
</dbReference>
<sequence length="105" mass="11935">MNAAREYYRTIDSHAYDDLAELLAPDFTHYRPDRTIEGRAAFVEFMREGRPMKDTSHEIRAVYEADEGVAVRGRLIDSEGGALFDFIDVFEFASGAIGAVYTYTR</sequence>
<gene>
    <name evidence="2" type="ORF">HAPAU_11760</name>
</gene>
<protein>
    <submittedName>
        <fullName evidence="2">SnoaL-like domain protein</fullName>
    </submittedName>
</protein>